<keyword evidence="2" id="KW-0805">Transcription regulation</keyword>
<evidence type="ECO:0000256" key="3">
    <source>
        <dbReference type="ARBA" id="ARBA00023125"/>
    </source>
</evidence>
<dbReference type="PANTHER" id="PTHR30537">
    <property type="entry name" value="HTH-TYPE TRANSCRIPTIONAL REGULATOR"/>
    <property type="match status" value="1"/>
</dbReference>
<dbReference type="GO" id="GO:0043565">
    <property type="term" value="F:sequence-specific DNA binding"/>
    <property type="evidence" value="ECO:0007669"/>
    <property type="project" value="TreeGrafter"/>
</dbReference>
<evidence type="ECO:0000259" key="5">
    <source>
        <dbReference type="PROSITE" id="PS50931"/>
    </source>
</evidence>
<dbReference type="FunFam" id="1.10.10.10:FF:000001">
    <property type="entry name" value="LysR family transcriptional regulator"/>
    <property type="match status" value="1"/>
</dbReference>
<dbReference type="SUPFAM" id="SSF46785">
    <property type="entry name" value="Winged helix' DNA-binding domain"/>
    <property type="match status" value="1"/>
</dbReference>
<evidence type="ECO:0000313" key="6">
    <source>
        <dbReference type="EMBL" id="SHE77428.1"/>
    </source>
</evidence>
<gene>
    <name evidence="6" type="ORF">SAMN02745148_01116</name>
</gene>
<keyword evidence="4" id="KW-0804">Transcription</keyword>
<dbReference type="Pfam" id="PF00126">
    <property type="entry name" value="HTH_1"/>
    <property type="match status" value="1"/>
</dbReference>
<dbReference type="SUPFAM" id="SSF53850">
    <property type="entry name" value="Periplasmic binding protein-like II"/>
    <property type="match status" value="1"/>
</dbReference>
<dbReference type="PANTHER" id="PTHR30537:SF5">
    <property type="entry name" value="HTH-TYPE TRANSCRIPTIONAL ACTIVATOR TTDR-RELATED"/>
    <property type="match status" value="1"/>
</dbReference>
<dbReference type="Pfam" id="PF03466">
    <property type="entry name" value="LysR_substrate"/>
    <property type="match status" value="1"/>
</dbReference>
<dbReference type="Gene3D" id="3.40.190.290">
    <property type="match status" value="1"/>
</dbReference>
<dbReference type="EMBL" id="FQUJ01000004">
    <property type="protein sequence ID" value="SHE77428.1"/>
    <property type="molecule type" value="Genomic_DNA"/>
</dbReference>
<dbReference type="CDD" id="cd08422">
    <property type="entry name" value="PBP2_CrgA_like"/>
    <property type="match status" value="1"/>
</dbReference>
<proteinExistence type="inferred from homology"/>
<dbReference type="Gene3D" id="1.10.10.10">
    <property type="entry name" value="Winged helix-like DNA-binding domain superfamily/Winged helix DNA-binding domain"/>
    <property type="match status" value="1"/>
</dbReference>
<sequence>MLDRMTGMRIFVQAVTTGSLSGAARWLGVSPAMAARHVDALEARLGIKLLHRTTRRLHLTEAGATYLDACRRILAEIDEVEADVASRRIEASGLLRVNIPLSFGTRFISPLLPAFMRRHPALSVELGLSDTQVDLLEGGWDLAIRIGRLGDSPLRARKLGECKMLVCAAPAYLHRHGTPQRVSDLSQHNCLGYTLSTSVGPQEWAFGPEGEVRVPIAGNITANNGEALLTMAVGGLGIIYQPEFIVADALNRGKLESIGLDLASIDTGGIHALYPSQRRPPAKVRVMIDYLLEVFANAPNAW</sequence>
<dbReference type="FunFam" id="3.40.190.290:FF:000001">
    <property type="entry name" value="Transcriptional regulator, LysR family"/>
    <property type="match status" value="1"/>
</dbReference>
<dbReference type="InterPro" id="IPR058163">
    <property type="entry name" value="LysR-type_TF_proteobact-type"/>
</dbReference>
<evidence type="ECO:0000256" key="2">
    <source>
        <dbReference type="ARBA" id="ARBA00023015"/>
    </source>
</evidence>
<feature type="domain" description="HTH lysR-type" evidence="5">
    <location>
        <begin position="3"/>
        <end position="60"/>
    </location>
</feature>
<accession>A0A1M4W837</accession>
<evidence type="ECO:0000256" key="4">
    <source>
        <dbReference type="ARBA" id="ARBA00023163"/>
    </source>
</evidence>
<evidence type="ECO:0000313" key="7">
    <source>
        <dbReference type="Proteomes" id="UP000184346"/>
    </source>
</evidence>
<dbReference type="Proteomes" id="UP000184346">
    <property type="component" value="Unassembled WGS sequence"/>
</dbReference>
<dbReference type="InterPro" id="IPR005119">
    <property type="entry name" value="LysR_subst-bd"/>
</dbReference>
<dbReference type="AlphaFoldDB" id="A0A1M4W837"/>
<protein>
    <submittedName>
        <fullName evidence="6">DNA-binding transcriptional regulator, LysR family</fullName>
    </submittedName>
</protein>
<dbReference type="OrthoDB" id="9815676at2"/>
<reference evidence="6 7" key="1">
    <citation type="submission" date="2016-11" db="EMBL/GenBank/DDBJ databases">
        <authorList>
            <person name="Jaros S."/>
            <person name="Januszkiewicz K."/>
            <person name="Wedrychowicz H."/>
        </authorList>
    </citation>
    <scope>NUCLEOTIDE SEQUENCE [LARGE SCALE GENOMIC DNA]</scope>
    <source>
        <strain evidence="6 7">DSM 19980</strain>
    </source>
</reference>
<dbReference type="InterPro" id="IPR036390">
    <property type="entry name" value="WH_DNA-bd_sf"/>
</dbReference>
<evidence type="ECO:0000256" key="1">
    <source>
        <dbReference type="ARBA" id="ARBA00009437"/>
    </source>
</evidence>
<comment type="similarity">
    <text evidence="1">Belongs to the LysR transcriptional regulatory family.</text>
</comment>
<organism evidence="6 7">
    <name type="scientific">Modicisalibacter ilicicola DSM 19980</name>
    <dbReference type="NCBI Taxonomy" id="1121942"/>
    <lineage>
        <taxon>Bacteria</taxon>
        <taxon>Pseudomonadati</taxon>
        <taxon>Pseudomonadota</taxon>
        <taxon>Gammaproteobacteria</taxon>
        <taxon>Oceanospirillales</taxon>
        <taxon>Halomonadaceae</taxon>
        <taxon>Modicisalibacter</taxon>
    </lineage>
</organism>
<name>A0A1M4W837_9GAMM</name>
<dbReference type="GO" id="GO:0006351">
    <property type="term" value="P:DNA-templated transcription"/>
    <property type="evidence" value="ECO:0007669"/>
    <property type="project" value="TreeGrafter"/>
</dbReference>
<keyword evidence="7" id="KW-1185">Reference proteome</keyword>
<keyword evidence="3 6" id="KW-0238">DNA-binding</keyword>
<dbReference type="InterPro" id="IPR000847">
    <property type="entry name" value="LysR_HTH_N"/>
</dbReference>
<dbReference type="STRING" id="1121942.SAMN02745148_01116"/>
<dbReference type="InterPro" id="IPR036388">
    <property type="entry name" value="WH-like_DNA-bd_sf"/>
</dbReference>
<dbReference type="GO" id="GO:0003700">
    <property type="term" value="F:DNA-binding transcription factor activity"/>
    <property type="evidence" value="ECO:0007669"/>
    <property type="project" value="InterPro"/>
</dbReference>
<dbReference type="PROSITE" id="PS50931">
    <property type="entry name" value="HTH_LYSR"/>
    <property type="match status" value="1"/>
</dbReference>